<feature type="domain" description="Thioredoxin" evidence="6">
    <location>
        <begin position="36"/>
        <end position="178"/>
    </location>
</feature>
<comment type="caution">
    <text evidence="7">The sequence shown here is derived from an EMBL/GenBank/DDBJ whole genome shotgun (WGS) entry which is preliminary data.</text>
</comment>
<evidence type="ECO:0000313" key="8">
    <source>
        <dbReference type="Proteomes" id="UP000295247"/>
    </source>
</evidence>
<comment type="similarity">
    <text evidence="2">Belongs to the thioredoxin family. DsbE subfamily.</text>
</comment>
<dbReference type="Gene3D" id="3.40.30.10">
    <property type="entry name" value="Glutaredoxin"/>
    <property type="match status" value="1"/>
</dbReference>
<proteinExistence type="inferred from homology"/>
<dbReference type="InterPro" id="IPR013766">
    <property type="entry name" value="Thioredoxin_domain"/>
</dbReference>
<comment type="subcellular location">
    <subcellularLocation>
        <location evidence="1">Cell inner membrane</location>
        <topology evidence="1">Single-pass membrane protein</topology>
        <orientation evidence="1">Periplasmic side</orientation>
    </subcellularLocation>
</comment>
<protein>
    <submittedName>
        <fullName evidence="7">Cytochrome c biogenesis protein CcmG/thiol:disulfide interchange protein DsbE</fullName>
    </submittedName>
</protein>
<dbReference type="AlphaFoldDB" id="A0A4R4A634"/>
<sequence length="181" mass="20513">MKGSKTRALIPLGIFLVLAALLFYGLQLDPRKVPSPLVGKPAPEFDLPSLKDPQQRLDRELLLGEVSLVNVWASWCPSCRQEHAELLRIAREHGVRVIGFNWKDDRASALLMLRQYGNPYTVSLYDPDNEAGIDWGVYGAPETFVVDPEGIIRHKEIGPITPEVWEEKIRPIVEQYRARNS</sequence>
<dbReference type="InterPro" id="IPR017937">
    <property type="entry name" value="Thioredoxin_CS"/>
</dbReference>
<dbReference type="PANTHER" id="PTHR42852:SF6">
    <property type="entry name" value="THIOL:DISULFIDE INTERCHANGE PROTEIN DSBE"/>
    <property type="match status" value="1"/>
</dbReference>
<dbReference type="SUPFAM" id="SSF52833">
    <property type="entry name" value="Thioredoxin-like"/>
    <property type="match status" value="1"/>
</dbReference>
<name>A0A4R4A634_MARGR</name>
<dbReference type="CDD" id="cd03010">
    <property type="entry name" value="TlpA_like_DsbE"/>
    <property type="match status" value="1"/>
</dbReference>
<dbReference type="GO" id="GO:0017004">
    <property type="term" value="P:cytochrome complex assembly"/>
    <property type="evidence" value="ECO:0007669"/>
    <property type="project" value="UniProtKB-KW"/>
</dbReference>
<dbReference type="GO" id="GO:0005886">
    <property type="term" value="C:plasma membrane"/>
    <property type="evidence" value="ECO:0007669"/>
    <property type="project" value="UniProtKB-SubCell"/>
</dbReference>
<evidence type="ECO:0000313" key="7">
    <source>
        <dbReference type="EMBL" id="TCW34227.1"/>
    </source>
</evidence>
<dbReference type="NCBIfam" id="TIGR00385">
    <property type="entry name" value="dsbE"/>
    <property type="match status" value="1"/>
</dbReference>
<dbReference type="PROSITE" id="PS51352">
    <property type="entry name" value="THIOREDOXIN_2"/>
    <property type="match status" value="1"/>
</dbReference>
<dbReference type="InterPro" id="IPR036249">
    <property type="entry name" value="Thioredoxin-like_sf"/>
</dbReference>
<keyword evidence="5" id="KW-0676">Redox-active center</keyword>
<dbReference type="InterPro" id="IPR050553">
    <property type="entry name" value="Thioredoxin_ResA/DsbE_sf"/>
</dbReference>
<evidence type="ECO:0000256" key="2">
    <source>
        <dbReference type="ARBA" id="ARBA00007758"/>
    </source>
</evidence>
<evidence type="ECO:0000256" key="1">
    <source>
        <dbReference type="ARBA" id="ARBA00004383"/>
    </source>
</evidence>
<evidence type="ECO:0000256" key="5">
    <source>
        <dbReference type="ARBA" id="ARBA00023284"/>
    </source>
</evidence>
<dbReference type="Pfam" id="PF08534">
    <property type="entry name" value="Redoxin"/>
    <property type="match status" value="1"/>
</dbReference>
<dbReference type="GO" id="GO:0030288">
    <property type="term" value="C:outer membrane-bounded periplasmic space"/>
    <property type="evidence" value="ECO:0007669"/>
    <property type="project" value="InterPro"/>
</dbReference>
<evidence type="ECO:0000256" key="3">
    <source>
        <dbReference type="ARBA" id="ARBA00022748"/>
    </source>
</evidence>
<accession>A0A4R4A634</accession>
<dbReference type="PROSITE" id="PS00194">
    <property type="entry name" value="THIOREDOXIN_1"/>
    <property type="match status" value="1"/>
</dbReference>
<keyword evidence="3" id="KW-0201">Cytochrome c-type biogenesis</keyword>
<dbReference type="InterPro" id="IPR004799">
    <property type="entry name" value="Periplasmic_diS_OxRdtase_DsbE"/>
</dbReference>
<dbReference type="Proteomes" id="UP000295247">
    <property type="component" value="Unassembled WGS sequence"/>
</dbReference>
<evidence type="ECO:0000259" key="6">
    <source>
        <dbReference type="PROSITE" id="PS51352"/>
    </source>
</evidence>
<dbReference type="GO" id="GO:0015036">
    <property type="term" value="F:disulfide oxidoreductase activity"/>
    <property type="evidence" value="ECO:0007669"/>
    <property type="project" value="InterPro"/>
</dbReference>
<dbReference type="InterPro" id="IPR013740">
    <property type="entry name" value="Redoxin"/>
</dbReference>
<dbReference type="PANTHER" id="PTHR42852">
    <property type="entry name" value="THIOL:DISULFIDE INTERCHANGE PROTEIN DSBE"/>
    <property type="match status" value="1"/>
</dbReference>
<keyword evidence="4" id="KW-1015">Disulfide bond</keyword>
<dbReference type="EMBL" id="SMDC01000012">
    <property type="protein sequence ID" value="TCW34227.1"/>
    <property type="molecule type" value="Genomic_DNA"/>
</dbReference>
<reference evidence="7 8" key="1">
    <citation type="submission" date="2019-03" db="EMBL/GenBank/DDBJ databases">
        <title>Genomic Encyclopedia of Type Strains, Phase IV (KMG-IV): sequencing the most valuable type-strain genomes for metagenomic binning, comparative biology and taxonomic classification.</title>
        <authorList>
            <person name="Goeker M."/>
        </authorList>
    </citation>
    <scope>NUCLEOTIDE SEQUENCE [LARGE SCALE GENOMIC DNA]</scope>
    <source>
        <strain evidence="7 8">DSM 203</strain>
    </source>
</reference>
<organism evidence="7 8">
    <name type="scientific">Marichromatium gracile</name>
    <name type="common">Chromatium gracile</name>
    <dbReference type="NCBI Taxonomy" id="1048"/>
    <lineage>
        <taxon>Bacteria</taxon>
        <taxon>Pseudomonadati</taxon>
        <taxon>Pseudomonadota</taxon>
        <taxon>Gammaproteobacteria</taxon>
        <taxon>Chromatiales</taxon>
        <taxon>Chromatiaceae</taxon>
        <taxon>Marichromatium</taxon>
    </lineage>
</organism>
<evidence type="ECO:0000256" key="4">
    <source>
        <dbReference type="ARBA" id="ARBA00023157"/>
    </source>
</evidence>
<dbReference type="RefSeq" id="WP_123140739.1">
    <property type="nucleotide sequence ID" value="NZ_JAKEDQ010000011.1"/>
</dbReference>
<gene>
    <name evidence="7" type="ORF">EDC29_11279</name>
</gene>